<dbReference type="PROSITE" id="PS00463">
    <property type="entry name" value="ZN2_CY6_FUNGAL_1"/>
    <property type="match status" value="1"/>
</dbReference>
<comment type="caution">
    <text evidence="4">The sequence shown here is derived from an EMBL/GenBank/DDBJ whole genome shotgun (WGS) entry which is preliminary data.</text>
</comment>
<reference evidence="4" key="2">
    <citation type="submission" date="2020-09" db="EMBL/GenBank/DDBJ databases">
        <title>Reference genome assembly for Australian Ascochyta lentis isolate Al4.</title>
        <authorList>
            <person name="Lee R.C."/>
            <person name="Farfan-Caceres L.M."/>
            <person name="Debler J.W."/>
            <person name="Williams A.H."/>
            <person name="Henares B.M."/>
        </authorList>
    </citation>
    <scope>NUCLEOTIDE SEQUENCE</scope>
    <source>
        <strain evidence="4">Al4</strain>
    </source>
</reference>
<protein>
    <recommendedName>
        <fullName evidence="3">Zn(2)-C6 fungal-type domain-containing protein</fullName>
    </recommendedName>
</protein>
<accession>A0A8H7MLM2</accession>
<dbReference type="PROSITE" id="PS50048">
    <property type="entry name" value="ZN2_CY6_FUNGAL_2"/>
    <property type="match status" value="1"/>
</dbReference>
<sequence>MSSQRSSSMEAQDNIRKRVCKACDRCRLKKSKCDGASPCSRCKADNAICVFGERKKSQDKVYPKGYVEMLEQQQAQLVAGLRELYTRLQTGQSWPGQPLREAQNGHPLTHDILERLDLLHGPSENSNNYEGFEEDCSRMQHKLLERGAPLFRRRGSVSSDSEHGHTSSPSSYSGTPTTRQFPFADPFARNNAPPTPPMNSPFPRQSQMMAPPIKQESPMVSSTFMNTGALDPSSLSRTAWMNDSMMMEEPVDFSKPMYGFEAFNNYDQIMMVDPISMGPNDPMMPDWNATSDLDFNNFIQNPVGA</sequence>
<reference evidence="4" key="1">
    <citation type="submission" date="2018-12" db="EMBL/GenBank/DDBJ databases">
        <authorList>
            <person name="Syme R.A."/>
            <person name="Farfan-Caceres L."/>
            <person name="Lichtenzveig J."/>
        </authorList>
    </citation>
    <scope>NUCLEOTIDE SEQUENCE</scope>
    <source>
        <strain evidence="4">Al4</strain>
    </source>
</reference>
<dbReference type="OrthoDB" id="4151048at2759"/>
<dbReference type="InterPro" id="IPR052783">
    <property type="entry name" value="Metabolic/Drug-Res_Regulator"/>
</dbReference>
<evidence type="ECO:0000259" key="3">
    <source>
        <dbReference type="PROSITE" id="PS50048"/>
    </source>
</evidence>
<dbReference type="Gene3D" id="4.10.240.10">
    <property type="entry name" value="Zn(2)-C6 fungal-type DNA-binding domain"/>
    <property type="match status" value="1"/>
</dbReference>
<feature type="compositionally biased region" description="Low complexity" evidence="2">
    <location>
        <begin position="166"/>
        <end position="178"/>
    </location>
</feature>
<name>A0A8H7MLM2_9PLEO</name>
<proteinExistence type="predicted"/>
<dbReference type="SMART" id="SM00066">
    <property type="entry name" value="GAL4"/>
    <property type="match status" value="1"/>
</dbReference>
<evidence type="ECO:0000313" key="4">
    <source>
        <dbReference type="EMBL" id="KAF9701559.1"/>
    </source>
</evidence>
<keyword evidence="5" id="KW-1185">Reference proteome</keyword>
<dbReference type="GO" id="GO:0008270">
    <property type="term" value="F:zinc ion binding"/>
    <property type="evidence" value="ECO:0007669"/>
    <property type="project" value="InterPro"/>
</dbReference>
<dbReference type="PANTHER" id="PTHR47655:SF3">
    <property type="entry name" value="ZN(II)2CYS6 TRANSCRIPTION FACTOR (EUROFUNG)"/>
    <property type="match status" value="1"/>
</dbReference>
<dbReference type="Proteomes" id="UP000651452">
    <property type="component" value="Unassembled WGS sequence"/>
</dbReference>
<dbReference type="CDD" id="cd00067">
    <property type="entry name" value="GAL4"/>
    <property type="match status" value="1"/>
</dbReference>
<evidence type="ECO:0000256" key="1">
    <source>
        <dbReference type="ARBA" id="ARBA00023242"/>
    </source>
</evidence>
<dbReference type="FunFam" id="4.10.240.10:FF:000013">
    <property type="entry name" value="C6 transcription factor, putative"/>
    <property type="match status" value="1"/>
</dbReference>
<dbReference type="InterPro" id="IPR001138">
    <property type="entry name" value="Zn2Cys6_DnaBD"/>
</dbReference>
<dbReference type="PANTHER" id="PTHR47655">
    <property type="entry name" value="QUINIC ACID UTILIZATION ACTIVATOR"/>
    <property type="match status" value="1"/>
</dbReference>
<evidence type="ECO:0000256" key="2">
    <source>
        <dbReference type="SAM" id="MobiDB-lite"/>
    </source>
</evidence>
<organism evidence="4 5">
    <name type="scientific">Ascochyta lentis</name>
    <dbReference type="NCBI Taxonomy" id="205686"/>
    <lineage>
        <taxon>Eukaryota</taxon>
        <taxon>Fungi</taxon>
        <taxon>Dikarya</taxon>
        <taxon>Ascomycota</taxon>
        <taxon>Pezizomycotina</taxon>
        <taxon>Dothideomycetes</taxon>
        <taxon>Pleosporomycetidae</taxon>
        <taxon>Pleosporales</taxon>
        <taxon>Pleosporineae</taxon>
        <taxon>Didymellaceae</taxon>
        <taxon>Ascochyta</taxon>
    </lineage>
</organism>
<dbReference type="InterPro" id="IPR036864">
    <property type="entry name" value="Zn2-C6_fun-type_DNA-bd_sf"/>
</dbReference>
<dbReference type="AlphaFoldDB" id="A0A8H7MLM2"/>
<keyword evidence="1" id="KW-0539">Nucleus</keyword>
<gene>
    <name evidence="4" type="ORF">EKO04_000846</name>
</gene>
<dbReference type="Pfam" id="PF00172">
    <property type="entry name" value="Zn_clus"/>
    <property type="match status" value="1"/>
</dbReference>
<dbReference type="SUPFAM" id="SSF57701">
    <property type="entry name" value="Zn2/Cys6 DNA-binding domain"/>
    <property type="match status" value="1"/>
</dbReference>
<dbReference type="GO" id="GO:0000981">
    <property type="term" value="F:DNA-binding transcription factor activity, RNA polymerase II-specific"/>
    <property type="evidence" value="ECO:0007669"/>
    <property type="project" value="InterPro"/>
</dbReference>
<feature type="region of interest" description="Disordered" evidence="2">
    <location>
        <begin position="151"/>
        <end position="203"/>
    </location>
</feature>
<evidence type="ECO:0000313" key="5">
    <source>
        <dbReference type="Proteomes" id="UP000651452"/>
    </source>
</evidence>
<feature type="domain" description="Zn(2)-C6 fungal-type" evidence="3">
    <location>
        <begin position="22"/>
        <end position="51"/>
    </location>
</feature>
<dbReference type="EMBL" id="RZGK01000002">
    <property type="protein sequence ID" value="KAF9701559.1"/>
    <property type="molecule type" value="Genomic_DNA"/>
</dbReference>